<gene>
    <name evidence="2" type="ORF">POL25_19530</name>
</gene>
<proteinExistence type="predicted"/>
<keyword evidence="1" id="KW-1133">Transmembrane helix</keyword>
<dbReference type="RefSeq" id="WP_272087617.1">
    <property type="nucleotide sequence ID" value="NZ_JAQNDL010000002.1"/>
</dbReference>
<keyword evidence="1" id="KW-0472">Membrane</keyword>
<keyword evidence="3" id="KW-1185">Reference proteome</keyword>
<evidence type="ECO:0000313" key="2">
    <source>
        <dbReference type="EMBL" id="MDC0719106.1"/>
    </source>
</evidence>
<sequence length="84" mass="8188">MSTDVGVRNTSTLTGRAFPSSVVVPVAPSLSVPPSVADALTDVASPIVALASAVLAVVLAGLGSSAVDPLVPSLIGYAPPCCRS</sequence>
<accession>A0ABT5DZX4</accession>
<evidence type="ECO:0000256" key="1">
    <source>
        <dbReference type="SAM" id="Phobius"/>
    </source>
</evidence>
<organism evidence="2 3">
    <name type="scientific">Nannocystis bainbridge</name>
    <dbReference type="NCBI Taxonomy" id="2995303"/>
    <lineage>
        <taxon>Bacteria</taxon>
        <taxon>Pseudomonadati</taxon>
        <taxon>Myxococcota</taxon>
        <taxon>Polyangia</taxon>
        <taxon>Nannocystales</taxon>
        <taxon>Nannocystaceae</taxon>
        <taxon>Nannocystis</taxon>
    </lineage>
</organism>
<dbReference type="EMBL" id="JAQNDL010000002">
    <property type="protein sequence ID" value="MDC0719106.1"/>
    <property type="molecule type" value="Genomic_DNA"/>
</dbReference>
<feature type="transmembrane region" description="Helical" evidence="1">
    <location>
        <begin position="43"/>
        <end position="62"/>
    </location>
</feature>
<name>A0ABT5DZX4_9BACT</name>
<comment type="caution">
    <text evidence="2">The sequence shown here is derived from an EMBL/GenBank/DDBJ whole genome shotgun (WGS) entry which is preliminary data.</text>
</comment>
<protein>
    <submittedName>
        <fullName evidence="2">Uncharacterized protein</fullName>
    </submittedName>
</protein>
<keyword evidence="1" id="KW-0812">Transmembrane</keyword>
<reference evidence="2 3" key="1">
    <citation type="submission" date="2022-11" db="EMBL/GenBank/DDBJ databases">
        <title>Minimal conservation of predation-associated metabolite biosynthetic gene clusters underscores biosynthetic potential of Myxococcota including descriptions for ten novel species: Archangium lansinium sp. nov., Myxococcus landrumus sp. nov., Nannocystis bai.</title>
        <authorList>
            <person name="Ahearne A."/>
            <person name="Stevens C."/>
            <person name="Dowd S."/>
        </authorList>
    </citation>
    <scope>NUCLEOTIDE SEQUENCE [LARGE SCALE GENOMIC DNA]</scope>
    <source>
        <strain evidence="2 3">BB15-2</strain>
    </source>
</reference>
<evidence type="ECO:0000313" key="3">
    <source>
        <dbReference type="Proteomes" id="UP001221686"/>
    </source>
</evidence>
<dbReference type="Proteomes" id="UP001221686">
    <property type="component" value="Unassembled WGS sequence"/>
</dbReference>